<protein>
    <submittedName>
        <fullName evidence="1">Uncharacterized protein</fullName>
    </submittedName>
</protein>
<evidence type="ECO:0000313" key="1">
    <source>
        <dbReference type="EMBL" id="ASX26473.1"/>
    </source>
</evidence>
<evidence type="ECO:0000313" key="2">
    <source>
        <dbReference type="Proteomes" id="UP000216438"/>
    </source>
</evidence>
<dbReference type="EMBL" id="CP016303">
    <property type="protein sequence ID" value="ASX26473.1"/>
    <property type="molecule type" value="Genomic_DNA"/>
</dbReference>
<accession>A0A249DY48</accession>
<dbReference type="AlphaFoldDB" id="A0A249DY48"/>
<reference evidence="2" key="1">
    <citation type="submission" date="2016-06" db="EMBL/GenBank/DDBJ databases">
        <authorList>
            <person name="Chen W."/>
            <person name="Hasegawa D.K."/>
        </authorList>
    </citation>
    <scope>NUCLEOTIDE SEQUENCE [LARGE SCALE GENOMIC DNA]</scope>
    <source>
        <strain evidence="2">MEAM1</strain>
    </source>
</reference>
<proteinExistence type="predicted"/>
<organism evidence="1 2">
    <name type="scientific">Candidatus Hamiltonella defensa</name>
    <name type="common">Bemisia tabaci</name>
    <dbReference type="NCBI Taxonomy" id="672795"/>
    <lineage>
        <taxon>Bacteria</taxon>
        <taxon>Pseudomonadati</taxon>
        <taxon>Pseudomonadota</taxon>
        <taxon>Gammaproteobacteria</taxon>
        <taxon>Enterobacterales</taxon>
        <taxon>Enterobacteriaceae</taxon>
        <taxon>aphid secondary symbionts</taxon>
        <taxon>Candidatus Williamhamiltonella</taxon>
    </lineage>
</organism>
<dbReference type="Proteomes" id="UP000216438">
    <property type="component" value="Chromosome"/>
</dbReference>
<sequence length="79" mass="9062">MVLYDIGFDVLLFRAVGEGIYLTLTDTHFSQTFSIKMKKGVAAPEEKIEKIFTREGEYFLYNLLKTDLSSFDSANKKNN</sequence>
<name>A0A249DY48_9ENTR</name>
<reference evidence="1 2" key="2">
    <citation type="submission" date="2017-09" db="EMBL/GenBank/DDBJ databases">
        <title>The genome of whitefly Bemisia tabaci, a global crop pest, provides novel insights into virus transmission, host adaptation and insecticide resistance.</title>
        <authorList>
            <person name="Kaur N."/>
            <person name="Kliot A."/>
            <person name="Pinheiro P.V."/>
            <person name="Luan J."/>
            <person name="Zheng Y."/>
            <person name="Liu W."/>
            <person name="Sun H."/>
            <person name="Yang X."/>
            <person name="Xu Y."/>
            <person name="Luo Y."/>
            <person name="Kruse A."/>
            <person name="Fisher T.W."/>
            <person name="Nelson D.R."/>
            <person name="Elimelech M."/>
            <person name="MacCoss M."/>
            <person name="Johnson R."/>
            <person name="Cohen E."/>
            <person name="Hunter W.B."/>
            <person name="Brown J.K."/>
            <person name="Jander G."/>
            <person name="Cilia M."/>
            <person name="Douglas A.E."/>
            <person name="Ghanim M."/>
            <person name="Simmons A.M."/>
            <person name="Wintermantel W.M."/>
            <person name="Ling K.-S."/>
            <person name="Fei Z."/>
        </authorList>
    </citation>
    <scope>NUCLEOTIDE SEQUENCE [LARGE SCALE GENOMIC DNA]</scope>
    <source>
        <strain evidence="1 2">MEAM1</strain>
    </source>
</reference>
<dbReference type="RefSeq" id="WP_016857381.1">
    <property type="nucleotide sequence ID" value="NZ_CP016303.1"/>
</dbReference>
<gene>
    <name evidence="1" type="ORF">BA171_05225</name>
</gene>